<keyword evidence="4" id="KW-1185">Reference proteome</keyword>
<protein>
    <submittedName>
        <fullName evidence="2">Uncharacterized protein</fullName>
    </submittedName>
</protein>
<accession>A0A917JYM6</accession>
<evidence type="ECO:0000313" key="4">
    <source>
        <dbReference type="Proteomes" id="UP001500220"/>
    </source>
</evidence>
<reference evidence="1" key="4">
    <citation type="submission" date="2023-12" db="EMBL/GenBank/DDBJ databases">
        <authorList>
            <person name="Sun Q."/>
            <person name="Inoue M."/>
        </authorList>
    </citation>
    <scope>NUCLEOTIDE SEQUENCE</scope>
    <source>
        <strain evidence="1">JCM 10664</strain>
    </source>
</reference>
<name>A0A917JYM6_9PSEU</name>
<dbReference type="Proteomes" id="UP001500220">
    <property type="component" value="Unassembled WGS sequence"/>
</dbReference>
<evidence type="ECO:0000313" key="1">
    <source>
        <dbReference type="EMBL" id="GAA0505645.1"/>
    </source>
</evidence>
<reference evidence="2" key="3">
    <citation type="submission" date="2020-09" db="EMBL/GenBank/DDBJ databases">
        <authorList>
            <person name="Sun Q."/>
            <person name="Zhou Y."/>
        </authorList>
    </citation>
    <scope>NUCLEOTIDE SEQUENCE</scope>
    <source>
        <strain evidence="2">CGMCC 4.7206</strain>
    </source>
</reference>
<dbReference type="Proteomes" id="UP000597989">
    <property type="component" value="Unassembled WGS sequence"/>
</dbReference>
<proteinExistence type="predicted"/>
<reference evidence="1 4" key="2">
    <citation type="journal article" date="2019" name="Int. J. Syst. Evol. Microbiol.">
        <title>The Global Catalogue of Microorganisms (GCM) 10K type strain sequencing project: providing services to taxonomists for standard genome sequencing and annotation.</title>
        <authorList>
            <consortium name="The Broad Institute Genomics Platform"/>
            <consortium name="The Broad Institute Genome Sequencing Center for Infectious Disease"/>
            <person name="Wu L."/>
            <person name="Ma J."/>
        </authorList>
    </citation>
    <scope>NUCLEOTIDE SEQUENCE [LARGE SCALE GENOMIC DNA]</scope>
    <source>
        <strain evidence="1 4">JCM 10664</strain>
    </source>
</reference>
<dbReference type="AlphaFoldDB" id="A0A917JYM6"/>
<dbReference type="EMBL" id="BAAAHC010000003">
    <property type="protein sequence ID" value="GAA0505645.1"/>
    <property type="molecule type" value="Genomic_DNA"/>
</dbReference>
<comment type="caution">
    <text evidence="2">The sequence shown here is derived from an EMBL/GenBank/DDBJ whole genome shotgun (WGS) entry which is preliminary data.</text>
</comment>
<dbReference type="EMBL" id="BMMT01000011">
    <property type="protein sequence ID" value="GGI92671.1"/>
    <property type="molecule type" value="Genomic_DNA"/>
</dbReference>
<evidence type="ECO:0000313" key="2">
    <source>
        <dbReference type="EMBL" id="GGI92671.1"/>
    </source>
</evidence>
<sequence length="114" mass="13190">MFGDKPGGEPRPPAHDDRTLRRALPVWVDLAKVYPLAERPDRMHRVGWDLQAVVPGELSAWRRDTTGRWLAQVHFRIRRGDDSEGVLMTAWLLASAIEPRHDAPARPERRKRLR</sequence>
<organism evidence="2 3">
    <name type="scientific">Saccharopolyspora thermophila</name>
    <dbReference type="NCBI Taxonomy" id="89367"/>
    <lineage>
        <taxon>Bacteria</taxon>
        <taxon>Bacillati</taxon>
        <taxon>Actinomycetota</taxon>
        <taxon>Actinomycetes</taxon>
        <taxon>Pseudonocardiales</taxon>
        <taxon>Pseudonocardiaceae</taxon>
        <taxon>Saccharopolyspora</taxon>
    </lineage>
</organism>
<evidence type="ECO:0000313" key="3">
    <source>
        <dbReference type="Proteomes" id="UP000597989"/>
    </source>
</evidence>
<gene>
    <name evidence="1" type="ORF">GCM10009545_04560</name>
    <name evidence="2" type="ORF">GCM10011581_32290</name>
</gene>
<dbReference type="RefSeq" id="WP_188988496.1">
    <property type="nucleotide sequence ID" value="NZ_BAAAHC010000003.1"/>
</dbReference>
<reference evidence="2 3" key="1">
    <citation type="journal article" date="2014" name="Int. J. Syst. Evol. Microbiol.">
        <title>Complete genome sequence of Corynebacterium casei LMG S-19264T (=DSM 44701T), isolated from a smear-ripened cheese.</title>
        <authorList>
            <consortium name="US DOE Joint Genome Institute (JGI-PGF)"/>
            <person name="Walter F."/>
            <person name="Albersmeier A."/>
            <person name="Kalinowski J."/>
            <person name="Ruckert C."/>
        </authorList>
    </citation>
    <scope>NUCLEOTIDE SEQUENCE [LARGE SCALE GENOMIC DNA]</scope>
    <source>
        <strain evidence="2 3">CGMCC 4.7206</strain>
    </source>
</reference>